<dbReference type="GO" id="GO:0006629">
    <property type="term" value="P:lipid metabolic process"/>
    <property type="evidence" value="ECO:0007669"/>
    <property type="project" value="UniProtKB-KW"/>
</dbReference>
<evidence type="ECO:0000256" key="4">
    <source>
        <dbReference type="ARBA" id="ARBA00022692"/>
    </source>
</evidence>
<organism evidence="11 12">
    <name type="scientific">Penstemon smallii</name>
    <dbReference type="NCBI Taxonomy" id="265156"/>
    <lineage>
        <taxon>Eukaryota</taxon>
        <taxon>Viridiplantae</taxon>
        <taxon>Streptophyta</taxon>
        <taxon>Embryophyta</taxon>
        <taxon>Tracheophyta</taxon>
        <taxon>Spermatophyta</taxon>
        <taxon>Magnoliopsida</taxon>
        <taxon>eudicotyledons</taxon>
        <taxon>Gunneridae</taxon>
        <taxon>Pentapetalae</taxon>
        <taxon>asterids</taxon>
        <taxon>lamiids</taxon>
        <taxon>Lamiales</taxon>
        <taxon>Plantaginaceae</taxon>
        <taxon>Cheloneae</taxon>
        <taxon>Penstemon</taxon>
    </lineage>
</organism>
<dbReference type="AlphaFoldDB" id="A0ABD3S8Q5"/>
<proteinExistence type="inferred from homology"/>
<feature type="transmembrane region" description="Helical" evidence="9">
    <location>
        <begin position="298"/>
        <end position="320"/>
    </location>
</feature>
<evidence type="ECO:0000259" key="10">
    <source>
        <dbReference type="Pfam" id="PF13813"/>
    </source>
</evidence>
<comment type="caution">
    <text evidence="11">The sequence shown here is derived from an EMBL/GenBank/DDBJ whole genome shotgun (WGS) entry which is preliminary data.</text>
</comment>
<gene>
    <name evidence="11" type="ORF">ACJIZ3_006700</name>
</gene>
<name>A0ABD3S8Q5_9LAMI</name>
<feature type="transmembrane region" description="Helical" evidence="9">
    <location>
        <begin position="159"/>
        <end position="181"/>
    </location>
</feature>
<evidence type="ECO:0000313" key="11">
    <source>
        <dbReference type="EMBL" id="KAL3820795.1"/>
    </source>
</evidence>
<dbReference type="GO" id="GO:0016746">
    <property type="term" value="F:acyltransferase activity"/>
    <property type="evidence" value="ECO:0007669"/>
    <property type="project" value="UniProtKB-KW"/>
</dbReference>
<evidence type="ECO:0000256" key="5">
    <source>
        <dbReference type="ARBA" id="ARBA00022989"/>
    </source>
</evidence>
<dbReference type="PANTHER" id="PTHR31595:SF72">
    <property type="entry name" value="ACYL-COA--STEROL O-ACYLTRANSFERASE 1-LIKE"/>
    <property type="match status" value="1"/>
</dbReference>
<feature type="transmembrane region" description="Helical" evidence="9">
    <location>
        <begin position="38"/>
        <end position="54"/>
    </location>
</feature>
<dbReference type="GO" id="GO:0016020">
    <property type="term" value="C:membrane"/>
    <property type="evidence" value="ECO:0007669"/>
    <property type="project" value="UniProtKB-SubCell"/>
</dbReference>
<evidence type="ECO:0000256" key="1">
    <source>
        <dbReference type="ARBA" id="ARBA00004141"/>
    </source>
</evidence>
<keyword evidence="7 9" id="KW-0472">Membrane</keyword>
<evidence type="ECO:0000256" key="9">
    <source>
        <dbReference type="SAM" id="Phobius"/>
    </source>
</evidence>
<keyword evidence="5 9" id="KW-1133">Transmembrane helix</keyword>
<dbReference type="InterPro" id="IPR032805">
    <property type="entry name" value="Wax_synthase_dom"/>
</dbReference>
<dbReference type="PANTHER" id="PTHR31595">
    <property type="entry name" value="LONG-CHAIN-ALCOHOL O-FATTY-ACYLTRANSFERASE 3-RELATED"/>
    <property type="match status" value="1"/>
</dbReference>
<comment type="subcellular location">
    <subcellularLocation>
        <location evidence="1">Membrane</location>
        <topology evidence="1">Multi-pass membrane protein</topology>
    </subcellularLocation>
</comment>
<keyword evidence="3" id="KW-0808">Transferase</keyword>
<dbReference type="InterPro" id="IPR017088">
    <property type="entry name" value="Wax_synthase_Magnoliopsida"/>
</dbReference>
<keyword evidence="12" id="KW-1185">Reference proteome</keyword>
<dbReference type="PIRSF" id="PIRSF037006">
    <property type="entry name" value="Wax_synthase"/>
    <property type="match status" value="1"/>
</dbReference>
<evidence type="ECO:0000313" key="12">
    <source>
        <dbReference type="Proteomes" id="UP001634393"/>
    </source>
</evidence>
<accession>A0ABD3S8Q5</accession>
<dbReference type="InterPro" id="IPR044851">
    <property type="entry name" value="Wax_synthase"/>
</dbReference>
<evidence type="ECO:0000256" key="6">
    <source>
        <dbReference type="ARBA" id="ARBA00023098"/>
    </source>
</evidence>
<feature type="transmembrane region" description="Helical" evidence="9">
    <location>
        <begin position="241"/>
        <end position="262"/>
    </location>
</feature>
<evidence type="ECO:0000256" key="8">
    <source>
        <dbReference type="ARBA" id="ARBA00023315"/>
    </source>
</evidence>
<feature type="domain" description="Wax synthase" evidence="10">
    <location>
        <begin position="190"/>
        <end position="276"/>
    </location>
</feature>
<sequence>MEGEINNLILVWTTVFASLCYCHTIGKTFPSGTPTTTIARPLLIFPIICLFFVLPQNLTSINFGATTTFFISWLANFKLILFAFNKGPLYSNPPIPLHLFIPLSCFPIKLGKSDKESQESAETEKRQTSPLIYVRDAIVLAVLFRVYDYKKFINPKIILLCYCLHIYASLELLLGIFALSAKTLIRAELEPQFKDPYRATSLQDFWGRRWNLSVSNILHPTVYKPVRAYSARFVSRKWAPIPAISATFLVSGLMHELIFYNFGRVRPNGQASCFFLLHGFSLSVEIVLKHLLNGRFRVPGIVSGPLVLAYVILTSIWLFFPPFLRAKAEVKACTEVLAFVEFVINHRLVSPSDLSCPYL</sequence>
<dbReference type="Proteomes" id="UP001634393">
    <property type="component" value="Unassembled WGS sequence"/>
</dbReference>
<feature type="transmembrane region" description="Helical" evidence="9">
    <location>
        <begin position="61"/>
        <end position="84"/>
    </location>
</feature>
<protein>
    <recommendedName>
        <fullName evidence="10">Wax synthase domain-containing protein</fullName>
    </recommendedName>
</protein>
<dbReference type="Pfam" id="PF13813">
    <property type="entry name" value="MBOAT_2"/>
    <property type="match status" value="1"/>
</dbReference>
<evidence type="ECO:0000256" key="3">
    <source>
        <dbReference type="ARBA" id="ARBA00022679"/>
    </source>
</evidence>
<comment type="similarity">
    <text evidence="2">Belongs to the wax synthase family.</text>
</comment>
<keyword evidence="4 9" id="KW-0812">Transmembrane</keyword>
<evidence type="ECO:0000256" key="2">
    <source>
        <dbReference type="ARBA" id="ARBA00007282"/>
    </source>
</evidence>
<keyword evidence="6" id="KW-0443">Lipid metabolism</keyword>
<dbReference type="EMBL" id="JBJXBP010000007">
    <property type="protein sequence ID" value="KAL3820795.1"/>
    <property type="molecule type" value="Genomic_DNA"/>
</dbReference>
<keyword evidence="8" id="KW-0012">Acyltransferase</keyword>
<reference evidence="11 12" key="1">
    <citation type="submission" date="2024-12" db="EMBL/GenBank/DDBJ databases">
        <title>The unique morphological basis and parallel evolutionary history of personate flowers in Penstemon.</title>
        <authorList>
            <person name="Depatie T.H."/>
            <person name="Wessinger C.A."/>
        </authorList>
    </citation>
    <scope>NUCLEOTIDE SEQUENCE [LARGE SCALE GENOMIC DNA]</scope>
    <source>
        <strain evidence="11">WTNN_2</strain>
        <tissue evidence="11">Leaf</tissue>
    </source>
</reference>
<evidence type="ECO:0000256" key="7">
    <source>
        <dbReference type="ARBA" id="ARBA00023136"/>
    </source>
</evidence>